<accession>A0A1I7CKC7</accession>
<dbReference type="InterPro" id="IPR029065">
    <property type="entry name" value="Enolase_C-like"/>
</dbReference>
<dbReference type="Gene3D" id="3.20.20.120">
    <property type="entry name" value="Enolase-like C-terminal domain"/>
    <property type="match status" value="1"/>
</dbReference>
<dbReference type="GO" id="GO:0016829">
    <property type="term" value="F:lyase activity"/>
    <property type="evidence" value="ECO:0007669"/>
    <property type="project" value="UniProtKB-KW"/>
</dbReference>
<dbReference type="STRING" id="999627.SAMN05216236_11761"/>
<dbReference type="AlphaFoldDB" id="A0A1I7CKC7"/>
<dbReference type="Pfam" id="PF13378">
    <property type="entry name" value="MR_MLE_C"/>
    <property type="match status" value="1"/>
</dbReference>
<dbReference type="RefSeq" id="WP_036049938.1">
    <property type="nucleotide sequence ID" value="NZ_FPAW01000017.1"/>
</dbReference>
<dbReference type="SUPFAM" id="SSF51604">
    <property type="entry name" value="Enolase C-terminal domain-like"/>
    <property type="match status" value="1"/>
</dbReference>
<dbReference type="PANTHER" id="PTHR48080:SF2">
    <property type="entry name" value="D-GALACTONATE DEHYDRATASE"/>
    <property type="match status" value="1"/>
</dbReference>
<evidence type="ECO:0000313" key="3">
    <source>
        <dbReference type="EMBL" id="SFT99891.1"/>
    </source>
</evidence>
<dbReference type="OrthoDB" id="9802699at2"/>
<keyword evidence="1" id="KW-0456">Lyase</keyword>
<dbReference type="Gene3D" id="3.30.390.10">
    <property type="entry name" value="Enolase-like, N-terminal domain"/>
    <property type="match status" value="1"/>
</dbReference>
<keyword evidence="3" id="KW-0413">Isomerase</keyword>
<name>A0A1I7CKC7_9RHOB</name>
<sequence>MTATRIKALYFEEVVVPAHEGVINSDGLDKPLHMLPSRGKPGWSVQFDTLPKVILRLELENGVIGLGEFYRDHSWSVLETVAHSLIGLDVSEICLQSLPIALCREYDGFECAIWDAAAKCLGVPLHRLLGGAVRDKVCVGAWSSHRHTSEVGVWARGYQDQGFDCIKFKADLEDDLTGLCSEIAQHAPGMKIILDPNQRFENLGEAKRIARQIEGIGNVLLLEDPMPRWMLQDFARLRAMTSIPIFLHVSLPYILQGQRPYDAVNALQHGAVDGFNFNAGLAKFQQLDNVAHTANLPCWHGSEIDLGILEAMYVHQAAAAPSCTLPSDIFSRMIRQHDLLKKPLNVTPPFVAVPTGPGLGVELDRDAMEKFKTAEKTVTDRG</sequence>
<organism evidence="3 4">
    <name type="scientific">Sedimentitalea nanhaiensis</name>
    <dbReference type="NCBI Taxonomy" id="999627"/>
    <lineage>
        <taxon>Bacteria</taxon>
        <taxon>Pseudomonadati</taxon>
        <taxon>Pseudomonadota</taxon>
        <taxon>Alphaproteobacteria</taxon>
        <taxon>Rhodobacterales</taxon>
        <taxon>Paracoccaceae</taxon>
        <taxon>Sedimentitalea</taxon>
    </lineage>
</organism>
<gene>
    <name evidence="3" type="ORF">SAMN05216236_11761</name>
</gene>
<dbReference type="InterPro" id="IPR036849">
    <property type="entry name" value="Enolase-like_C_sf"/>
</dbReference>
<evidence type="ECO:0000256" key="1">
    <source>
        <dbReference type="ARBA" id="ARBA00023239"/>
    </source>
</evidence>
<dbReference type="EMBL" id="FPAW01000017">
    <property type="protein sequence ID" value="SFT99891.1"/>
    <property type="molecule type" value="Genomic_DNA"/>
</dbReference>
<dbReference type="InterPro" id="IPR013341">
    <property type="entry name" value="Mandelate_racemase_N_dom"/>
</dbReference>
<keyword evidence="4" id="KW-1185">Reference proteome</keyword>
<reference evidence="3 4" key="1">
    <citation type="submission" date="2016-10" db="EMBL/GenBank/DDBJ databases">
        <authorList>
            <person name="de Groot N.N."/>
        </authorList>
    </citation>
    <scope>NUCLEOTIDE SEQUENCE [LARGE SCALE GENOMIC DNA]</scope>
    <source>
        <strain evidence="3 4">CGMCC 1.10959</strain>
    </source>
</reference>
<protein>
    <submittedName>
        <fullName evidence="3">Muconate cycloisomerase</fullName>
    </submittedName>
</protein>
<dbReference type="SUPFAM" id="SSF54826">
    <property type="entry name" value="Enolase N-terminal domain-like"/>
    <property type="match status" value="1"/>
</dbReference>
<dbReference type="Pfam" id="PF02746">
    <property type="entry name" value="MR_MLE_N"/>
    <property type="match status" value="1"/>
</dbReference>
<feature type="domain" description="Mandelate racemase/muconate lactonizing enzyme C-terminal" evidence="2">
    <location>
        <begin position="148"/>
        <end position="244"/>
    </location>
</feature>
<dbReference type="SMART" id="SM00922">
    <property type="entry name" value="MR_MLE"/>
    <property type="match status" value="1"/>
</dbReference>
<dbReference type="GO" id="GO:0016853">
    <property type="term" value="F:isomerase activity"/>
    <property type="evidence" value="ECO:0007669"/>
    <property type="project" value="UniProtKB-KW"/>
</dbReference>
<dbReference type="eggNOG" id="COG4948">
    <property type="taxonomic scope" value="Bacteria"/>
</dbReference>
<proteinExistence type="predicted"/>
<dbReference type="Proteomes" id="UP000182466">
    <property type="component" value="Unassembled WGS sequence"/>
</dbReference>
<dbReference type="InterPro" id="IPR013342">
    <property type="entry name" value="Mandelate_racemase_C"/>
</dbReference>
<dbReference type="InterPro" id="IPR034593">
    <property type="entry name" value="DgoD-like"/>
</dbReference>
<dbReference type="PANTHER" id="PTHR48080">
    <property type="entry name" value="D-GALACTONATE DEHYDRATASE-RELATED"/>
    <property type="match status" value="1"/>
</dbReference>
<evidence type="ECO:0000313" key="4">
    <source>
        <dbReference type="Proteomes" id="UP000182466"/>
    </source>
</evidence>
<dbReference type="InterPro" id="IPR029017">
    <property type="entry name" value="Enolase-like_N"/>
</dbReference>
<evidence type="ECO:0000259" key="2">
    <source>
        <dbReference type="SMART" id="SM00922"/>
    </source>
</evidence>